<dbReference type="EMBL" id="CP002198">
    <property type="protein sequence ID" value="ADN16353.1"/>
    <property type="molecule type" value="Genomic_DNA"/>
</dbReference>
<keyword evidence="3" id="KW-1185">Reference proteome</keyword>
<organism evidence="2 3">
    <name type="scientific">Gloeothece verrucosa (strain PCC 7822)</name>
    <name type="common">Cyanothece sp. (strain PCC 7822)</name>
    <dbReference type="NCBI Taxonomy" id="497965"/>
    <lineage>
        <taxon>Bacteria</taxon>
        <taxon>Bacillati</taxon>
        <taxon>Cyanobacteriota</taxon>
        <taxon>Cyanophyceae</taxon>
        <taxon>Oscillatoriophycideae</taxon>
        <taxon>Chroococcales</taxon>
        <taxon>Aphanothecaceae</taxon>
        <taxon>Gloeothece</taxon>
        <taxon>Gloeothece verrucosa</taxon>
    </lineage>
</organism>
<feature type="transmembrane region" description="Helical" evidence="1">
    <location>
        <begin position="90"/>
        <end position="107"/>
    </location>
</feature>
<dbReference type="STRING" id="497965.Cyan7822_4439"/>
<evidence type="ECO:0000313" key="3">
    <source>
        <dbReference type="Proteomes" id="UP000008206"/>
    </source>
</evidence>
<dbReference type="HOGENOM" id="CLU_031711_0_0_3"/>
<feature type="transmembrane region" description="Helical" evidence="1">
    <location>
        <begin position="142"/>
        <end position="163"/>
    </location>
</feature>
<feature type="transmembrane region" description="Helical" evidence="1">
    <location>
        <begin position="245"/>
        <end position="268"/>
    </location>
</feature>
<accession>E0UC15</accession>
<evidence type="ECO:0008006" key="4">
    <source>
        <dbReference type="Google" id="ProtNLM"/>
    </source>
</evidence>
<feature type="transmembrane region" description="Helical" evidence="1">
    <location>
        <begin position="214"/>
        <end position="233"/>
    </location>
</feature>
<reference evidence="3" key="1">
    <citation type="journal article" date="2011" name="MBio">
        <title>Novel metabolic attributes of the genus Cyanothece, comprising a group of unicellular nitrogen-fixing Cyanobacteria.</title>
        <authorList>
            <person name="Bandyopadhyay A."/>
            <person name="Elvitigala T."/>
            <person name="Welsh E."/>
            <person name="Stockel J."/>
            <person name="Liberton M."/>
            <person name="Min H."/>
            <person name="Sherman L.A."/>
            <person name="Pakrasi H.B."/>
        </authorList>
    </citation>
    <scope>NUCLEOTIDE SEQUENCE [LARGE SCALE GENOMIC DNA]</scope>
    <source>
        <strain evidence="3">PCC 7822</strain>
    </source>
</reference>
<protein>
    <recommendedName>
        <fullName evidence="4">Glycosyltransferase RgtA/B/C/D-like domain-containing protein</fullName>
    </recommendedName>
</protein>
<gene>
    <name evidence="2" type="ordered locus">Cyan7822_4439</name>
</gene>
<feature type="transmembrane region" description="Helical" evidence="1">
    <location>
        <begin position="368"/>
        <end position="386"/>
    </location>
</feature>
<evidence type="ECO:0000256" key="1">
    <source>
        <dbReference type="SAM" id="Phobius"/>
    </source>
</evidence>
<dbReference type="Proteomes" id="UP000008206">
    <property type="component" value="Chromosome"/>
</dbReference>
<proteinExistence type="predicted"/>
<feature type="transmembrane region" description="Helical" evidence="1">
    <location>
        <begin position="297"/>
        <end position="318"/>
    </location>
</feature>
<sequence length="573" mass="66306">MIFKKNLIIPNQVILFIYLIPIALVIWYVYRFGVNVPFYDDWALVYLFEQLHKGTTSFNDFFVQHNEHRIVFPKVIFAILAFASNWNIKLEMYFSVFLSVINFYLIYKISEFSSRENKNFFHLFNILTCFLLFSWVQYENWLWGFQIAWFFINTCFILAVFFLTVPPNFSPFFKLTMAGLCCFIASFSSAHGLLSWLAVIPCVLAVEGNKKQKIIRLFIWVTLFGLCCLIYSFGYHKPSYHPSLFFALEHFLIALEYFFSLLGASIIIVNYVQTGILIALVFLFFNFYTLKKYRSQFALDVTPWLSIGWFTILFALLTTLGRSGFGVGQALSSRYTSISILLIISCLQIARLFIINTTFLLEKKIFKKFALSGITGISIVIIIFMYDNGISTGLSAFQSRTIAKDCLTVINFFEPSSFVNKSDQICLKDIFTDFKLLKYLSVKIDTIGFINLNEKITFNPTPIQNYGEIEQQSSRDKTATLSKNQSFEIKGWATLPKPQQLPPLILLSYDDKQSFFTTASMVEFNQSNHTIKWQAQISPQSLPLGETMLKAWVYDRENKQFVKLKGEIKVNVI</sequence>
<feature type="transmembrane region" description="Helical" evidence="1">
    <location>
        <begin position="338"/>
        <end position="361"/>
    </location>
</feature>
<feature type="transmembrane region" description="Helical" evidence="1">
    <location>
        <begin position="175"/>
        <end position="194"/>
    </location>
</feature>
<feature type="transmembrane region" description="Helical" evidence="1">
    <location>
        <begin position="12"/>
        <end position="30"/>
    </location>
</feature>
<keyword evidence="1" id="KW-1133">Transmembrane helix</keyword>
<dbReference type="KEGG" id="cyj:Cyan7822_4439"/>
<dbReference type="eggNOG" id="ENOG502Z9AY">
    <property type="taxonomic scope" value="Bacteria"/>
</dbReference>
<dbReference type="AlphaFoldDB" id="E0UC15"/>
<keyword evidence="1" id="KW-0812">Transmembrane</keyword>
<name>E0UC15_GLOV7</name>
<feature type="transmembrane region" description="Helical" evidence="1">
    <location>
        <begin position="274"/>
        <end position="290"/>
    </location>
</feature>
<feature type="transmembrane region" description="Helical" evidence="1">
    <location>
        <begin position="119"/>
        <end position="136"/>
    </location>
</feature>
<keyword evidence="1" id="KW-0472">Membrane</keyword>
<evidence type="ECO:0000313" key="2">
    <source>
        <dbReference type="EMBL" id="ADN16353.1"/>
    </source>
</evidence>